<reference evidence="2 3" key="1">
    <citation type="submission" date="2016-04" db="EMBL/GenBank/DDBJ databases">
        <title>Genome sequence of Methanobrevibacter filiformis DSM 11501.</title>
        <authorList>
            <person name="Poehlein A."/>
            <person name="Seedorf H."/>
            <person name="Daniel R."/>
        </authorList>
    </citation>
    <scope>NUCLEOTIDE SEQUENCE [LARGE SCALE GENOMIC DNA]</scope>
    <source>
        <strain evidence="2 3">DSM 11501</strain>
    </source>
</reference>
<keyword evidence="1" id="KW-0472">Membrane</keyword>
<name>A0A166FF94_9EURY</name>
<evidence type="ECO:0000313" key="2">
    <source>
        <dbReference type="EMBL" id="KZX17615.1"/>
    </source>
</evidence>
<accession>A0A166FF94</accession>
<sequence>MTIKYLKEDNKGNLFTIDMLIAIVFLVLIVGITANIMDQTNEKINDHVARGSIEKIAIETVDNLIKTPGSPDKWEYESIHANTIPGLALKKDKVILNTISFRKLIALSRDYDNLVNKRIFNNDIKSTIAIYPLNSNIEPITIGNINENLNSVSEIASVNRTIQCDYLSENVLLSFNSYDNHKELCINSIENHTHENSYFCKAIAITHDNLTNMNYYLVSSPELINTNSYWSLNDPENRNLIEKSVYETIHLNNDLNYQLNGENEKKIWMHIKPSNQTNFESYLVAIPKGLDLKDIGVDDIKYEYFKLNNAYFVFKVWY</sequence>
<dbReference type="PATRIC" id="fig|55758.3.peg.51"/>
<proteinExistence type="predicted"/>
<dbReference type="Proteomes" id="UP000077066">
    <property type="component" value="Unassembled WGS sequence"/>
</dbReference>
<dbReference type="RefSeq" id="WP_066970225.1">
    <property type="nucleotide sequence ID" value="NZ_LWMT01000006.1"/>
</dbReference>
<dbReference type="STRING" id="55758.MBFIL_00440"/>
<feature type="transmembrane region" description="Helical" evidence="1">
    <location>
        <begin position="12"/>
        <end position="37"/>
    </location>
</feature>
<protein>
    <submittedName>
        <fullName evidence="2">Uncharacterized protein</fullName>
    </submittedName>
</protein>
<gene>
    <name evidence="2" type="ORF">MBFIL_00440</name>
</gene>
<organism evidence="2 3">
    <name type="scientific">Methanobrevibacter filiformis</name>
    <dbReference type="NCBI Taxonomy" id="55758"/>
    <lineage>
        <taxon>Archaea</taxon>
        <taxon>Methanobacteriati</taxon>
        <taxon>Methanobacteriota</taxon>
        <taxon>Methanomada group</taxon>
        <taxon>Methanobacteria</taxon>
        <taxon>Methanobacteriales</taxon>
        <taxon>Methanobacteriaceae</taxon>
        <taxon>Methanobrevibacter</taxon>
    </lineage>
</organism>
<keyword evidence="1" id="KW-0812">Transmembrane</keyword>
<keyword evidence="3" id="KW-1185">Reference proteome</keyword>
<keyword evidence="1" id="KW-1133">Transmembrane helix</keyword>
<comment type="caution">
    <text evidence="2">The sequence shown here is derived from an EMBL/GenBank/DDBJ whole genome shotgun (WGS) entry which is preliminary data.</text>
</comment>
<dbReference type="OrthoDB" id="85914at2157"/>
<evidence type="ECO:0000256" key="1">
    <source>
        <dbReference type="SAM" id="Phobius"/>
    </source>
</evidence>
<evidence type="ECO:0000313" key="3">
    <source>
        <dbReference type="Proteomes" id="UP000077066"/>
    </source>
</evidence>
<dbReference type="EMBL" id="LWMT01000006">
    <property type="protein sequence ID" value="KZX17615.1"/>
    <property type="molecule type" value="Genomic_DNA"/>
</dbReference>
<dbReference type="AlphaFoldDB" id="A0A166FF94"/>